<dbReference type="OrthoDB" id="6631087at2759"/>
<feature type="signal peptide" evidence="1">
    <location>
        <begin position="1"/>
        <end position="18"/>
    </location>
</feature>
<evidence type="ECO:0000313" key="2">
    <source>
        <dbReference type="Proteomes" id="UP000504635"/>
    </source>
</evidence>
<accession>A0A6J2XUP4</accession>
<protein>
    <submittedName>
        <fullName evidence="3">Uncharacterized protein LOC115881749</fullName>
    </submittedName>
</protein>
<reference evidence="3" key="1">
    <citation type="submission" date="2025-08" db="UniProtKB">
        <authorList>
            <consortium name="RefSeq"/>
        </authorList>
    </citation>
    <scope>IDENTIFICATION</scope>
    <source>
        <tissue evidence="3">Gonads</tissue>
    </source>
</reference>
<name>A0A6J2XUP4_SITOR</name>
<evidence type="ECO:0000256" key="1">
    <source>
        <dbReference type="SAM" id="SignalP"/>
    </source>
</evidence>
<gene>
    <name evidence="3" type="primary">LOC115881749</name>
</gene>
<evidence type="ECO:0000313" key="3">
    <source>
        <dbReference type="RefSeq" id="XP_030755243.1"/>
    </source>
</evidence>
<dbReference type="RefSeq" id="XP_030755243.1">
    <property type="nucleotide sequence ID" value="XM_030899383.1"/>
</dbReference>
<feature type="chain" id="PRO_5026791466" evidence="1">
    <location>
        <begin position="19"/>
        <end position="295"/>
    </location>
</feature>
<proteinExistence type="predicted"/>
<dbReference type="GeneID" id="115881749"/>
<dbReference type="KEGG" id="soy:115881749"/>
<dbReference type="AlphaFoldDB" id="A0A6J2XUP4"/>
<keyword evidence="1" id="KW-0732">Signal</keyword>
<sequence>MNKAIFVILVAFGAGTYADKDDKRWVWSGNGRSNENARNYNGGGVTVVRPQTKYNVYEDNDYRPNAPINGDYFTPNVINQGSLVLNERPPLYENRPPVSGVGFLPENRPGGVYNNINRPSYGGSGPYIPEGDESPGILTGPVPSWVKEGPFKEFDKCKCTEKFNCNSPGISYGHCDTGKSYCCYSTKKLQGGPLPSKPVHSIENGILVGPGGPVDPIPGVASFNKPPKQFGGAGYYRPGGFQGQYNNHGSNYAGIRGEPNEYSPANGILVGPGGPYDRPGAGFLEARSGIASKKA</sequence>
<keyword evidence="2" id="KW-1185">Reference proteome</keyword>
<dbReference type="Proteomes" id="UP000504635">
    <property type="component" value="Unplaced"/>
</dbReference>
<dbReference type="InParanoid" id="A0A6J2XUP4"/>
<organism evidence="2 3">
    <name type="scientific">Sitophilus oryzae</name>
    <name type="common">Rice weevil</name>
    <name type="synonym">Curculio oryzae</name>
    <dbReference type="NCBI Taxonomy" id="7048"/>
    <lineage>
        <taxon>Eukaryota</taxon>
        <taxon>Metazoa</taxon>
        <taxon>Ecdysozoa</taxon>
        <taxon>Arthropoda</taxon>
        <taxon>Hexapoda</taxon>
        <taxon>Insecta</taxon>
        <taxon>Pterygota</taxon>
        <taxon>Neoptera</taxon>
        <taxon>Endopterygota</taxon>
        <taxon>Coleoptera</taxon>
        <taxon>Polyphaga</taxon>
        <taxon>Cucujiformia</taxon>
        <taxon>Curculionidae</taxon>
        <taxon>Dryophthorinae</taxon>
        <taxon>Sitophilus</taxon>
    </lineage>
</organism>